<keyword evidence="6" id="KW-0238">DNA-binding</keyword>
<dbReference type="eggNOG" id="COG2135">
    <property type="taxonomic scope" value="Bacteria"/>
</dbReference>
<evidence type="ECO:0000256" key="6">
    <source>
        <dbReference type="ARBA" id="ARBA00023125"/>
    </source>
</evidence>
<comment type="caution">
    <text evidence="9">The sequence shown here is derived from an EMBL/GenBank/DDBJ whole genome shotgun (WGS) entry which is preliminary data.</text>
</comment>
<evidence type="ECO:0000256" key="5">
    <source>
        <dbReference type="ARBA" id="ARBA00023124"/>
    </source>
</evidence>
<geneLocation type="plasmid" evidence="9">
    <name>unnamed1</name>
</geneLocation>
<dbReference type="GO" id="GO:0106300">
    <property type="term" value="P:protein-DNA covalent cross-linking repair"/>
    <property type="evidence" value="ECO:0007669"/>
    <property type="project" value="InterPro"/>
</dbReference>
<sequence length="230" mass="26139">MCGRYVSPEEAAIERYWHIGARTPPRWLEACYNVAPTMTVPIIRQDEGGQLELLPARWGLIPTWWKESTPPRFSFNARSEEAAGKPLWRHALRSTRCLLPALGWYEWNEKETLRNPAGRQVHQPYFIHSPIDPIIAFAGLWSLWINPNGEPVHSCALLTRSAAPCLEHIHRRMPVVLAPENFGEWLSAAICGDALGDLIHHAREDFAGHRVSLRVNDTRNDSPELSDEAE</sequence>
<dbReference type="PANTHER" id="PTHR13604:SF0">
    <property type="entry name" value="ABASIC SITE PROCESSING PROTEIN HMCES"/>
    <property type="match status" value="1"/>
</dbReference>
<dbReference type="EMBL" id="NJBA01000016">
    <property type="protein sequence ID" value="OWP47489.1"/>
    <property type="molecule type" value="Genomic_DNA"/>
</dbReference>
<gene>
    <name evidence="10" type="ORF">CEG18_28495</name>
    <name evidence="9" type="ORF">CEG18_29750</name>
</gene>
<evidence type="ECO:0000256" key="4">
    <source>
        <dbReference type="ARBA" id="ARBA00022801"/>
    </source>
</evidence>
<dbReference type="InterPro" id="IPR036590">
    <property type="entry name" value="SRAP-like"/>
</dbReference>
<protein>
    <recommendedName>
        <fullName evidence="8">Abasic site processing protein</fullName>
        <ecNumber evidence="8">3.4.-.-</ecNumber>
    </recommendedName>
</protein>
<dbReference type="PANTHER" id="PTHR13604">
    <property type="entry name" value="DC12-RELATED"/>
    <property type="match status" value="1"/>
</dbReference>
<dbReference type="Proteomes" id="UP000198145">
    <property type="component" value="Unassembled WGS sequence"/>
</dbReference>
<dbReference type="STRING" id="46680.GCA_000807755_02430"/>
<dbReference type="GO" id="GO:0008233">
    <property type="term" value="F:peptidase activity"/>
    <property type="evidence" value="ECO:0007669"/>
    <property type="project" value="UniProtKB-KW"/>
</dbReference>
<evidence type="ECO:0000256" key="8">
    <source>
        <dbReference type="RuleBase" id="RU364100"/>
    </source>
</evidence>
<comment type="similarity">
    <text evidence="1 8">Belongs to the SOS response-associated peptidase family.</text>
</comment>
<evidence type="ECO:0000313" key="9">
    <source>
        <dbReference type="EMBL" id="OWP36661.1"/>
    </source>
</evidence>
<dbReference type="GO" id="GO:0016829">
    <property type="term" value="F:lyase activity"/>
    <property type="evidence" value="ECO:0007669"/>
    <property type="project" value="UniProtKB-KW"/>
</dbReference>
<proteinExistence type="inferred from homology"/>
<keyword evidence="7" id="KW-0456">Lyase</keyword>
<evidence type="ECO:0000256" key="1">
    <source>
        <dbReference type="ARBA" id="ARBA00008136"/>
    </source>
</evidence>
<dbReference type="RefSeq" id="WP_088421740.1">
    <property type="nucleotide sequence ID" value="NZ_NJBA01000016.1"/>
</dbReference>
<evidence type="ECO:0000256" key="3">
    <source>
        <dbReference type="ARBA" id="ARBA00022763"/>
    </source>
</evidence>
<evidence type="ECO:0000313" key="11">
    <source>
        <dbReference type="Proteomes" id="UP000198145"/>
    </source>
</evidence>
<dbReference type="Gene3D" id="3.90.1680.10">
    <property type="entry name" value="SOS response associated peptidase-like"/>
    <property type="match status" value="1"/>
</dbReference>
<dbReference type="SUPFAM" id="SSF143081">
    <property type="entry name" value="BB1717-like"/>
    <property type="match status" value="1"/>
</dbReference>
<keyword evidence="4 8" id="KW-0378">Hydrolase</keyword>
<name>A0A246F2N6_PSENT</name>
<keyword evidence="5" id="KW-0190">Covalent protein-DNA linkage</keyword>
<dbReference type="EC" id="3.4.-.-" evidence="8"/>
<dbReference type="Pfam" id="PF02586">
    <property type="entry name" value="SRAP"/>
    <property type="match status" value="1"/>
</dbReference>
<evidence type="ECO:0000256" key="7">
    <source>
        <dbReference type="ARBA" id="ARBA00023239"/>
    </source>
</evidence>
<dbReference type="EMBL" id="NJBA01000187">
    <property type="protein sequence ID" value="OWP36661.1"/>
    <property type="molecule type" value="Genomic_DNA"/>
</dbReference>
<dbReference type="AlphaFoldDB" id="A0A246F2N6"/>
<dbReference type="InterPro" id="IPR003738">
    <property type="entry name" value="SRAP"/>
</dbReference>
<accession>A0A246F2N6</accession>
<evidence type="ECO:0000256" key="2">
    <source>
        <dbReference type="ARBA" id="ARBA00022670"/>
    </source>
</evidence>
<reference evidence="9 11" key="1">
    <citation type="submission" date="2017-06" db="EMBL/GenBank/DDBJ databases">
        <title>Draft genome of Pseudomonas nitroreducens DF05.</title>
        <authorList>
            <person name="Iyer R."/>
        </authorList>
    </citation>
    <scope>NUCLEOTIDE SEQUENCE [LARGE SCALE GENOMIC DNA]</scope>
    <source>
        <strain evidence="9 11">DF05</strain>
        <plasmid evidence="9">unnamed1</plasmid>
    </source>
</reference>
<keyword evidence="2 8" id="KW-0645">Protease</keyword>
<keyword evidence="9" id="KW-0614">Plasmid</keyword>
<evidence type="ECO:0000313" key="10">
    <source>
        <dbReference type="EMBL" id="OWP47489.1"/>
    </source>
</evidence>
<organism evidence="9 11">
    <name type="scientific">Pseudomonas nitroreducens</name>
    <dbReference type="NCBI Taxonomy" id="46680"/>
    <lineage>
        <taxon>Bacteria</taxon>
        <taxon>Pseudomonadati</taxon>
        <taxon>Pseudomonadota</taxon>
        <taxon>Gammaproteobacteria</taxon>
        <taxon>Pseudomonadales</taxon>
        <taxon>Pseudomonadaceae</taxon>
        <taxon>Pseudomonas</taxon>
    </lineage>
</organism>
<keyword evidence="3" id="KW-0227">DNA damage</keyword>
<dbReference type="GO" id="GO:0003697">
    <property type="term" value="F:single-stranded DNA binding"/>
    <property type="evidence" value="ECO:0007669"/>
    <property type="project" value="InterPro"/>
</dbReference>
<dbReference type="GO" id="GO:0006508">
    <property type="term" value="P:proteolysis"/>
    <property type="evidence" value="ECO:0007669"/>
    <property type="project" value="UniProtKB-KW"/>
</dbReference>